<feature type="transmembrane region" description="Helical" evidence="5">
    <location>
        <begin position="6"/>
        <end position="25"/>
    </location>
</feature>
<evidence type="ECO:0000256" key="1">
    <source>
        <dbReference type="ARBA" id="ARBA00004141"/>
    </source>
</evidence>
<reference evidence="8" key="1">
    <citation type="journal article" date="2019" name="Int. J. Syst. Evol. Microbiol.">
        <title>The Global Catalogue of Microorganisms (GCM) 10K type strain sequencing project: providing services to taxonomists for standard genome sequencing and annotation.</title>
        <authorList>
            <consortium name="The Broad Institute Genomics Platform"/>
            <consortium name="The Broad Institute Genome Sequencing Center for Infectious Disease"/>
            <person name="Wu L."/>
            <person name="Ma J."/>
        </authorList>
    </citation>
    <scope>NUCLEOTIDE SEQUENCE [LARGE SCALE GENOMIC DNA]</scope>
    <source>
        <strain evidence="8">CGMCC 1.12769</strain>
    </source>
</reference>
<name>A0ABQ1YM35_9BACL</name>
<keyword evidence="3 5" id="KW-1133">Transmembrane helix</keyword>
<evidence type="ECO:0000256" key="3">
    <source>
        <dbReference type="ARBA" id="ARBA00022989"/>
    </source>
</evidence>
<comment type="caution">
    <text evidence="7">The sequence shown here is derived from an EMBL/GenBank/DDBJ whole genome shotgun (WGS) entry which is preliminary data.</text>
</comment>
<organism evidence="7 8">
    <name type="scientific">Paenibacillus segetis</name>
    <dbReference type="NCBI Taxonomy" id="1325360"/>
    <lineage>
        <taxon>Bacteria</taxon>
        <taxon>Bacillati</taxon>
        <taxon>Bacillota</taxon>
        <taxon>Bacilli</taxon>
        <taxon>Bacillales</taxon>
        <taxon>Paenibacillaceae</taxon>
        <taxon>Paenibacillus</taxon>
    </lineage>
</organism>
<feature type="transmembrane region" description="Helical" evidence="5">
    <location>
        <begin position="214"/>
        <end position="234"/>
    </location>
</feature>
<comment type="subcellular location">
    <subcellularLocation>
        <location evidence="1">Membrane</location>
        <topology evidence="1">Multi-pass membrane protein</topology>
    </subcellularLocation>
</comment>
<dbReference type="Gene3D" id="1.20.144.10">
    <property type="entry name" value="Phosphatidic acid phosphatase type 2/haloperoxidase"/>
    <property type="match status" value="1"/>
</dbReference>
<evidence type="ECO:0000256" key="5">
    <source>
        <dbReference type="SAM" id="Phobius"/>
    </source>
</evidence>
<evidence type="ECO:0000256" key="4">
    <source>
        <dbReference type="ARBA" id="ARBA00023136"/>
    </source>
</evidence>
<keyword evidence="2 5" id="KW-0812">Transmembrane</keyword>
<feature type="transmembrane region" description="Helical" evidence="5">
    <location>
        <begin position="46"/>
        <end position="62"/>
    </location>
</feature>
<dbReference type="RefSeq" id="WP_188540581.1">
    <property type="nucleotide sequence ID" value="NZ_BMFT01000001.1"/>
</dbReference>
<feature type="transmembrane region" description="Helical" evidence="5">
    <location>
        <begin position="99"/>
        <end position="123"/>
    </location>
</feature>
<dbReference type="CDD" id="cd03386">
    <property type="entry name" value="PAP2_Aur1_like"/>
    <property type="match status" value="1"/>
</dbReference>
<evidence type="ECO:0000313" key="8">
    <source>
        <dbReference type="Proteomes" id="UP000659344"/>
    </source>
</evidence>
<proteinExistence type="predicted"/>
<dbReference type="InterPro" id="IPR052185">
    <property type="entry name" value="IPC_Synthase-Related"/>
</dbReference>
<dbReference type="PANTHER" id="PTHR31310">
    <property type="match status" value="1"/>
</dbReference>
<evidence type="ECO:0000259" key="6">
    <source>
        <dbReference type="Pfam" id="PF14378"/>
    </source>
</evidence>
<keyword evidence="8" id="KW-1185">Reference proteome</keyword>
<keyword evidence="4 5" id="KW-0472">Membrane</keyword>
<dbReference type="InterPro" id="IPR036938">
    <property type="entry name" value="PAP2/HPO_sf"/>
</dbReference>
<dbReference type="Proteomes" id="UP000659344">
    <property type="component" value="Unassembled WGS sequence"/>
</dbReference>
<sequence>MIFESMQTISLLTGLISILLIWICSIKNPLSSISSLVRELLTSRKFLILFLFMIGVLLINKYELSWEESMDYTADFTSWVFQLEGHFVQAFQNLFHTPWITGVTSFFYLVVFQALIIASLGIYAGDRRKVFLYATCFTVIINYLIAIPFYLFFPVNEVWSYPPAGVSFIMLDAFPNFNIIYRPLSGINNCFPSLHTSISVSMAILAVRSGNRRWATFAVLSAFIIVFSIFYLGIHWLTDMVGGIALATFASWLGINLAKRIHKTDTYKLPKISRM</sequence>
<dbReference type="SUPFAM" id="SSF48317">
    <property type="entry name" value="Acid phosphatase/Vanadium-dependent haloperoxidase"/>
    <property type="match status" value="1"/>
</dbReference>
<dbReference type="Pfam" id="PF14378">
    <property type="entry name" value="PAP2_3"/>
    <property type="match status" value="1"/>
</dbReference>
<evidence type="ECO:0000256" key="2">
    <source>
        <dbReference type="ARBA" id="ARBA00022692"/>
    </source>
</evidence>
<gene>
    <name evidence="7" type="ORF">GCM10008013_32310</name>
</gene>
<feature type="transmembrane region" description="Helical" evidence="5">
    <location>
        <begin position="130"/>
        <end position="153"/>
    </location>
</feature>
<protein>
    <recommendedName>
        <fullName evidence="6">Inositolphosphotransferase Aur1/Ipt1 domain-containing protein</fullName>
    </recommendedName>
</protein>
<accession>A0ABQ1YM35</accession>
<dbReference type="InterPro" id="IPR026841">
    <property type="entry name" value="Aur1/Ipt1"/>
</dbReference>
<feature type="transmembrane region" description="Helical" evidence="5">
    <location>
        <begin position="186"/>
        <end position="207"/>
    </location>
</feature>
<dbReference type="EMBL" id="BMFT01000001">
    <property type="protein sequence ID" value="GGH29616.1"/>
    <property type="molecule type" value="Genomic_DNA"/>
</dbReference>
<feature type="transmembrane region" description="Helical" evidence="5">
    <location>
        <begin position="240"/>
        <end position="258"/>
    </location>
</feature>
<dbReference type="PANTHER" id="PTHR31310:SF7">
    <property type="entry name" value="PA-PHOSPHATASE RELATED-FAMILY PROTEIN DDB_G0268928"/>
    <property type="match status" value="1"/>
</dbReference>
<feature type="domain" description="Inositolphosphotransferase Aur1/Ipt1" evidence="6">
    <location>
        <begin position="86"/>
        <end position="252"/>
    </location>
</feature>
<evidence type="ECO:0000313" key="7">
    <source>
        <dbReference type="EMBL" id="GGH29616.1"/>
    </source>
</evidence>